<dbReference type="OrthoDB" id="9804747at2"/>
<dbReference type="InterPro" id="IPR006674">
    <property type="entry name" value="HD_domain"/>
</dbReference>
<dbReference type="Gene3D" id="1.10.3210.10">
    <property type="entry name" value="Hypothetical protein af1432"/>
    <property type="match status" value="1"/>
</dbReference>
<dbReference type="EMBL" id="ACIL03000005">
    <property type="protein sequence ID" value="ESL04278.1"/>
    <property type="molecule type" value="Genomic_DNA"/>
</dbReference>
<feature type="domain" description="HD-GYP" evidence="2">
    <location>
        <begin position="127"/>
        <end position="322"/>
    </location>
</feature>
<proteinExistence type="predicted"/>
<dbReference type="CDD" id="cd00077">
    <property type="entry name" value="HDc"/>
    <property type="match status" value="1"/>
</dbReference>
<dbReference type="STRING" id="592026.GCWU0000282_000627"/>
<dbReference type="PANTHER" id="PTHR43155">
    <property type="entry name" value="CYCLIC DI-GMP PHOSPHODIESTERASE PA4108-RELATED"/>
    <property type="match status" value="1"/>
</dbReference>
<dbReference type="HOGENOM" id="CLU_000445_92_1_9"/>
<dbReference type="InterPro" id="IPR003607">
    <property type="entry name" value="HD/PDEase_dom"/>
</dbReference>
<reference evidence="3 4" key="1">
    <citation type="submission" date="2013-06" db="EMBL/GenBank/DDBJ databases">
        <authorList>
            <person name="Weinstock G."/>
            <person name="Sodergren E."/>
            <person name="Clifton S."/>
            <person name="Fulton L."/>
            <person name="Fulton B."/>
            <person name="Courtney L."/>
            <person name="Fronick C."/>
            <person name="Harrison M."/>
            <person name="Strong C."/>
            <person name="Farmer C."/>
            <person name="Delahaunty K."/>
            <person name="Markovic C."/>
            <person name="Hall O."/>
            <person name="Minx P."/>
            <person name="Tomlinson C."/>
            <person name="Mitreva M."/>
            <person name="Nelson J."/>
            <person name="Hou S."/>
            <person name="Wollam A."/>
            <person name="Pepin K.H."/>
            <person name="Johnson M."/>
            <person name="Bhonagiri V."/>
            <person name="Nash W.E."/>
            <person name="Warren W."/>
            <person name="Chinwalla A."/>
            <person name="Mardis E.R."/>
            <person name="Wilson R.K."/>
        </authorList>
    </citation>
    <scope>NUCLEOTIDE SEQUENCE [LARGE SCALE GENOMIC DNA]</scope>
    <source>
        <strain evidence="3 4">ATCC 51271</strain>
    </source>
</reference>
<evidence type="ECO:0000313" key="3">
    <source>
        <dbReference type="EMBL" id="ESL04278.1"/>
    </source>
</evidence>
<gene>
    <name evidence="3" type="ORF">GCWU0000282_000627</name>
</gene>
<dbReference type="AlphaFoldDB" id="V2Y5R0"/>
<dbReference type="Pfam" id="PF13487">
    <property type="entry name" value="HD_5"/>
    <property type="match status" value="1"/>
</dbReference>
<evidence type="ECO:0000259" key="2">
    <source>
        <dbReference type="PROSITE" id="PS51832"/>
    </source>
</evidence>
<accession>V2Y5R0</accession>
<organism evidence="3 4">
    <name type="scientific">Catonella morbi ATCC 51271</name>
    <dbReference type="NCBI Taxonomy" id="592026"/>
    <lineage>
        <taxon>Bacteria</taxon>
        <taxon>Bacillati</taxon>
        <taxon>Bacillota</taxon>
        <taxon>Clostridia</taxon>
        <taxon>Lachnospirales</taxon>
        <taxon>Lachnospiraceae</taxon>
        <taxon>Catonella</taxon>
    </lineage>
</organism>
<dbReference type="PANTHER" id="PTHR43155:SF2">
    <property type="entry name" value="CYCLIC DI-GMP PHOSPHODIESTERASE PA4108"/>
    <property type="match status" value="1"/>
</dbReference>
<dbReference type="InterPro" id="IPR006675">
    <property type="entry name" value="HDIG_dom"/>
</dbReference>
<dbReference type="SMART" id="SM00471">
    <property type="entry name" value="HDc"/>
    <property type="match status" value="1"/>
</dbReference>
<dbReference type="PROSITE" id="PS51832">
    <property type="entry name" value="HD_GYP"/>
    <property type="match status" value="1"/>
</dbReference>
<sequence length="363" mass="41002">MLLKRCGELQPGMVIAKDVHTRAGLLLLNSGEEVTADSIEKLKNNDVSFVFIKEKKDFEKKPAKAVSYSDERYSYYERVQQSQDYKVFRSKFSSGVVKLRGTLNRIVDGNPDADLETTARKIMGDLVMPEGSLPIFDLLANLRRFDDVCFVHSLNVAMLAGLLAEWLGCSPKEISLAQQCGLYHDIGKLTIPNEIISKPGKLTDEEFEIMRNHPMAGYQLLKEMNANPHVLNAALQHHRKLDGTGYPGPFDPKKIDPYARLISLVDIYDAITSARSYRGMVCPFKVIKMFEDDGIQKYDAGMYTVFLKHIADNFIGTRVMLNDGREAKVLMTNKVYLSKPMVVSGSDFIDLSRRKDLYIDEVI</sequence>
<evidence type="ECO:0000259" key="1">
    <source>
        <dbReference type="PROSITE" id="PS51831"/>
    </source>
</evidence>
<dbReference type="SUPFAM" id="SSF109604">
    <property type="entry name" value="HD-domain/PDEase-like"/>
    <property type="match status" value="1"/>
</dbReference>
<dbReference type="InterPro" id="IPR037522">
    <property type="entry name" value="HD_GYP_dom"/>
</dbReference>
<feature type="domain" description="HD" evidence="1">
    <location>
        <begin position="149"/>
        <end position="271"/>
    </location>
</feature>
<keyword evidence="4" id="KW-1185">Reference proteome</keyword>
<protein>
    <submittedName>
        <fullName evidence="3">HDIG domain protein</fullName>
    </submittedName>
</protein>
<dbReference type="PROSITE" id="PS51831">
    <property type="entry name" value="HD"/>
    <property type="match status" value="1"/>
</dbReference>
<comment type="caution">
    <text evidence="3">The sequence shown here is derived from an EMBL/GenBank/DDBJ whole genome shotgun (WGS) entry which is preliminary data.</text>
</comment>
<dbReference type="NCBIfam" id="TIGR00277">
    <property type="entry name" value="HDIG"/>
    <property type="match status" value="1"/>
</dbReference>
<dbReference type="eggNOG" id="COG2206">
    <property type="taxonomic scope" value="Bacteria"/>
</dbReference>
<dbReference type="Proteomes" id="UP000018227">
    <property type="component" value="Unassembled WGS sequence"/>
</dbReference>
<dbReference type="RefSeq" id="WP_023353518.1">
    <property type="nucleotide sequence ID" value="NZ_KI535366.1"/>
</dbReference>
<evidence type="ECO:0000313" key="4">
    <source>
        <dbReference type="Proteomes" id="UP000018227"/>
    </source>
</evidence>
<name>V2Y5R0_9FIRM</name>